<dbReference type="SUPFAM" id="SSF47384">
    <property type="entry name" value="Homodimeric domain of signal transducing histidine kinase"/>
    <property type="match status" value="1"/>
</dbReference>
<dbReference type="Pfam" id="PF00072">
    <property type="entry name" value="Response_reg"/>
    <property type="match status" value="1"/>
</dbReference>
<dbReference type="Proteomes" id="UP000006054">
    <property type="component" value="Chromosome"/>
</dbReference>
<evidence type="ECO:0000256" key="11">
    <source>
        <dbReference type="ARBA" id="ARBA00022989"/>
    </source>
</evidence>
<evidence type="ECO:0000259" key="17">
    <source>
        <dbReference type="PROSITE" id="PS50110"/>
    </source>
</evidence>
<dbReference type="PRINTS" id="PR00344">
    <property type="entry name" value="BCTRLSENSOR"/>
</dbReference>
<dbReference type="EC" id="2.7.13.3" evidence="3"/>
<dbReference type="EMBL" id="CP003345">
    <property type="protein sequence ID" value="AFM05224.1"/>
    <property type="molecule type" value="Genomic_DNA"/>
</dbReference>
<keyword evidence="13 15" id="KW-0472">Membrane</keyword>
<dbReference type="SUPFAM" id="SSF52172">
    <property type="entry name" value="CheY-like"/>
    <property type="match status" value="1"/>
</dbReference>
<reference evidence="20" key="1">
    <citation type="submission" date="2012-06" db="EMBL/GenBank/DDBJ databases">
        <title>The complete genome of Flexibacter litoralis DSM 6794.</title>
        <authorList>
            <person name="Lucas S."/>
            <person name="Copeland A."/>
            <person name="Lapidus A."/>
            <person name="Glavina del Rio T."/>
            <person name="Dalin E."/>
            <person name="Tice H."/>
            <person name="Bruce D."/>
            <person name="Goodwin L."/>
            <person name="Pitluck S."/>
            <person name="Peters L."/>
            <person name="Ovchinnikova G."/>
            <person name="Lu M."/>
            <person name="Kyrpides N."/>
            <person name="Mavromatis K."/>
            <person name="Ivanova N."/>
            <person name="Brettin T."/>
            <person name="Detter J.C."/>
            <person name="Han C."/>
            <person name="Larimer F."/>
            <person name="Land M."/>
            <person name="Hauser L."/>
            <person name="Markowitz V."/>
            <person name="Cheng J.-F."/>
            <person name="Hugenholtz P."/>
            <person name="Woyke T."/>
            <person name="Wu D."/>
            <person name="Spring S."/>
            <person name="Lang E."/>
            <person name="Kopitz M."/>
            <person name="Brambilla E."/>
            <person name="Klenk H.-P."/>
            <person name="Eisen J.A."/>
        </authorList>
    </citation>
    <scope>NUCLEOTIDE SEQUENCE [LARGE SCALE GENOMIC DNA]</scope>
    <source>
        <strain evidence="20">ATCC 23117 / DSM 6794 / NBRC 15988 / NCIMB 1366 / Sio-4</strain>
    </source>
</reference>
<evidence type="ECO:0000256" key="1">
    <source>
        <dbReference type="ARBA" id="ARBA00000085"/>
    </source>
</evidence>
<dbReference type="CDD" id="cd16922">
    <property type="entry name" value="HATPase_EvgS-ArcB-TorS-like"/>
    <property type="match status" value="1"/>
</dbReference>
<dbReference type="InterPro" id="IPR003660">
    <property type="entry name" value="HAMP_dom"/>
</dbReference>
<dbReference type="InterPro" id="IPR004358">
    <property type="entry name" value="Sig_transdc_His_kin-like_C"/>
</dbReference>
<dbReference type="CDD" id="cd00082">
    <property type="entry name" value="HisKA"/>
    <property type="match status" value="1"/>
</dbReference>
<sequence precursor="true">MFKFLNHVSIKTKVVGSIMIATIIALITAFTAFIIYDLSDYKDELITGLRDRATIISRDNYIAVNFAQPENTESQLKDLFASDPNILAAQVYDTLGKPFAKYERLVKRINAPYQDPKSDKGKGFHLFKNELYIYHRREVDSTYFNQDNTTGLSIDNRPPKYPTVYLLSNLDRFYDRLQRYALITGLILLTVSLLTYFIAIRLQRLVSKPILELTAQTKQIAQEKVYSTRISRGDRRDEIGTLTESFDDMLAQIEQQNLALVLAKEQAEQSAKAKEQFLANMSHEIRTPMNGVYGMSELLLDTSLNNVQLKYVNAIKSSADHLLVIINDILDLSKIESGKISFEETPVNFYPMVESMISSIKVKADTKKVTLKSKISPDIPKLFVGDEVRLRQVLLNLLGNAVKFTHKGEIVIGADLVDEDKNSVVLHFYVSDTGIGIAEEKIQAIFTMFTQASSDTTRKYGGTGLGLAICKQLVELQGGEIFAKSKVGQGSTFAFQIRYKKYIENSEPVVQKNRKNQIPDFLRDAINSEETTSKDSIDSTSIATPKPITNKILLAEDNEINQLLVVTMLKSWKYDIHVAFNGKEAVEKLQKEKFDLVLMDVHMPEMDGYQATKIIRETISQDLIIIAMTASALKGEAEKCIAAGMNDYIAKPFNKEHFKEKLASYLRK</sequence>
<feature type="domain" description="Response regulatory" evidence="17">
    <location>
        <begin position="551"/>
        <end position="666"/>
    </location>
</feature>
<dbReference type="Gene3D" id="6.10.340.10">
    <property type="match status" value="1"/>
</dbReference>
<dbReference type="PANTHER" id="PTHR45339:SF1">
    <property type="entry name" value="HYBRID SIGNAL TRANSDUCTION HISTIDINE KINASE J"/>
    <property type="match status" value="1"/>
</dbReference>
<gene>
    <name evidence="19" type="ordered locus">Fleli_2871</name>
</gene>
<evidence type="ECO:0000256" key="6">
    <source>
        <dbReference type="ARBA" id="ARBA00022679"/>
    </source>
</evidence>
<feature type="modified residue" description="4-aspartylphosphate" evidence="14">
    <location>
        <position position="600"/>
    </location>
</feature>
<evidence type="ECO:0000256" key="15">
    <source>
        <dbReference type="SAM" id="Phobius"/>
    </source>
</evidence>
<keyword evidence="8" id="KW-0547">Nucleotide-binding</keyword>
<dbReference type="FunFam" id="1.10.287.130:FF:000003">
    <property type="entry name" value="Histidine kinase"/>
    <property type="match status" value="1"/>
</dbReference>
<feature type="transmembrane region" description="Helical" evidence="15">
    <location>
        <begin position="14"/>
        <end position="36"/>
    </location>
</feature>
<dbReference type="InterPro" id="IPR036890">
    <property type="entry name" value="HATPase_C_sf"/>
</dbReference>
<dbReference type="RefSeq" id="WP_014798658.1">
    <property type="nucleotide sequence ID" value="NC_018018.1"/>
</dbReference>
<keyword evidence="9 19" id="KW-0418">Kinase</keyword>
<dbReference type="KEGG" id="fli:Fleli_2871"/>
<evidence type="ECO:0000256" key="2">
    <source>
        <dbReference type="ARBA" id="ARBA00004651"/>
    </source>
</evidence>
<dbReference type="Gene3D" id="1.10.287.130">
    <property type="match status" value="1"/>
</dbReference>
<dbReference type="Pfam" id="PF00512">
    <property type="entry name" value="HisKA"/>
    <property type="match status" value="1"/>
</dbReference>
<dbReference type="OrthoDB" id="9797097at2"/>
<keyword evidence="20" id="KW-1185">Reference proteome</keyword>
<dbReference type="PROSITE" id="PS50109">
    <property type="entry name" value="HIS_KIN"/>
    <property type="match status" value="1"/>
</dbReference>
<evidence type="ECO:0000256" key="5">
    <source>
        <dbReference type="ARBA" id="ARBA00022553"/>
    </source>
</evidence>
<feature type="domain" description="HAMP" evidence="18">
    <location>
        <begin position="204"/>
        <end position="258"/>
    </location>
</feature>
<evidence type="ECO:0000256" key="8">
    <source>
        <dbReference type="ARBA" id="ARBA00022741"/>
    </source>
</evidence>
<dbReference type="FunFam" id="3.30.565.10:FF:000010">
    <property type="entry name" value="Sensor histidine kinase RcsC"/>
    <property type="match status" value="1"/>
</dbReference>
<dbReference type="SMART" id="SM00387">
    <property type="entry name" value="HATPase_c"/>
    <property type="match status" value="1"/>
</dbReference>
<dbReference type="PANTHER" id="PTHR45339">
    <property type="entry name" value="HYBRID SIGNAL TRANSDUCTION HISTIDINE KINASE J"/>
    <property type="match status" value="1"/>
</dbReference>
<keyword evidence="11 15" id="KW-1133">Transmembrane helix</keyword>
<evidence type="ECO:0000256" key="12">
    <source>
        <dbReference type="ARBA" id="ARBA00023012"/>
    </source>
</evidence>
<dbReference type="CDD" id="cd06225">
    <property type="entry name" value="HAMP"/>
    <property type="match status" value="1"/>
</dbReference>
<keyword evidence="6" id="KW-0808">Transferase</keyword>
<dbReference type="InterPro" id="IPR011006">
    <property type="entry name" value="CheY-like_superfamily"/>
</dbReference>
<dbReference type="eggNOG" id="COG0784">
    <property type="taxonomic scope" value="Bacteria"/>
</dbReference>
<dbReference type="InterPro" id="IPR001789">
    <property type="entry name" value="Sig_transdc_resp-reg_receiver"/>
</dbReference>
<keyword evidence="10" id="KW-0067">ATP-binding</keyword>
<dbReference type="STRING" id="880071.Fleli_2871"/>
<feature type="domain" description="Histidine kinase" evidence="16">
    <location>
        <begin position="280"/>
        <end position="501"/>
    </location>
</feature>
<organism evidence="19 20">
    <name type="scientific">Bernardetia litoralis (strain ATCC 23117 / DSM 6794 / NBRC 15988 / NCIMB 1366 / Fx l1 / Sio-4)</name>
    <name type="common">Flexibacter litoralis</name>
    <dbReference type="NCBI Taxonomy" id="880071"/>
    <lineage>
        <taxon>Bacteria</taxon>
        <taxon>Pseudomonadati</taxon>
        <taxon>Bacteroidota</taxon>
        <taxon>Cytophagia</taxon>
        <taxon>Cytophagales</taxon>
        <taxon>Bernardetiaceae</taxon>
        <taxon>Bernardetia</taxon>
    </lineage>
</organism>
<evidence type="ECO:0000256" key="3">
    <source>
        <dbReference type="ARBA" id="ARBA00012438"/>
    </source>
</evidence>
<proteinExistence type="predicted"/>
<dbReference type="InterPro" id="IPR003661">
    <property type="entry name" value="HisK_dim/P_dom"/>
</dbReference>
<evidence type="ECO:0000256" key="9">
    <source>
        <dbReference type="ARBA" id="ARBA00022777"/>
    </source>
</evidence>
<dbReference type="SMART" id="SM00448">
    <property type="entry name" value="REC"/>
    <property type="match status" value="1"/>
</dbReference>
<dbReference type="GO" id="GO:0000155">
    <property type="term" value="F:phosphorelay sensor kinase activity"/>
    <property type="evidence" value="ECO:0007669"/>
    <property type="project" value="InterPro"/>
</dbReference>
<evidence type="ECO:0000256" key="13">
    <source>
        <dbReference type="ARBA" id="ARBA00023136"/>
    </source>
</evidence>
<evidence type="ECO:0000313" key="20">
    <source>
        <dbReference type="Proteomes" id="UP000006054"/>
    </source>
</evidence>
<dbReference type="SUPFAM" id="SSF158472">
    <property type="entry name" value="HAMP domain-like"/>
    <property type="match status" value="1"/>
</dbReference>
<dbReference type="CDD" id="cd17546">
    <property type="entry name" value="REC_hyHK_CKI1_RcsC-like"/>
    <property type="match status" value="1"/>
</dbReference>
<dbReference type="SMART" id="SM00304">
    <property type="entry name" value="HAMP"/>
    <property type="match status" value="1"/>
</dbReference>
<dbReference type="PROSITE" id="PS50110">
    <property type="entry name" value="RESPONSE_REGULATORY"/>
    <property type="match status" value="1"/>
</dbReference>
<evidence type="ECO:0000259" key="18">
    <source>
        <dbReference type="PROSITE" id="PS50885"/>
    </source>
</evidence>
<evidence type="ECO:0000256" key="14">
    <source>
        <dbReference type="PROSITE-ProRule" id="PRU00169"/>
    </source>
</evidence>
<evidence type="ECO:0000256" key="7">
    <source>
        <dbReference type="ARBA" id="ARBA00022692"/>
    </source>
</evidence>
<dbReference type="SMART" id="SM00388">
    <property type="entry name" value="HisKA"/>
    <property type="match status" value="1"/>
</dbReference>
<feature type="transmembrane region" description="Helical" evidence="15">
    <location>
        <begin position="180"/>
        <end position="199"/>
    </location>
</feature>
<keyword evidence="7 15" id="KW-0812">Transmembrane</keyword>
<evidence type="ECO:0000259" key="16">
    <source>
        <dbReference type="PROSITE" id="PS50109"/>
    </source>
</evidence>
<protein>
    <recommendedName>
        <fullName evidence="3">histidine kinase</fullName>
        <ecNumber evidence="3">2.7.13.3</ecNumber>
    </recommendedName>
</protein>
<dbReference type="HOGENOM" id="CLU_000445_104_15_10"/>
<evidence type="ECO:0000256" key="10">
    <source>
        <dbReference type="ARBA" id="ARBA00022840"/>
    </source>
</evidence>
<dbReference type="SUPFAM" id="SSF55874">
    <property type="entry name" value="ATPase domain of HSP90 chaperone/DNA topoisomerase II/histidine kinase"/>
    <property type="match status" value="1"/>
</dbReference>
<keyword evidence="5 14" id="KW-0597">Phosphoprotein</keyword>
<dbReference type="PROSITE" id="PS50885">
    <property type="entry name" value="HAMP"/>
    <property type="match status" value="1"/>
</dbReference>
<name>I4AMN9_BERLS</name>
<dbReference type="InterPro" id="IPR003594">
    <property type="entry name" value="HATPase_dom"/>
</dbReference>
<accession>I4AMN9</accession>
<keyword evidence="4" id="KW-1003">Cell membrane</keyword>
<dbReference type="Gene3D" id="3.40.50.2300">
    <property type="match status" value="1"/>
</dbReference>
<dbReference type="GO" id="GO:0005886">
    <property type="term" value="C:plasma membrane"/>
    <property type="evidence" value="ECO:0007669"/>
    <property type="project" value="UniProtKB-SubCell"/>
</dbReference>
<dbReference type="Gene3D" id="3.30.565.10">
    <property type="entry name" value="Histidine kinase-like ATPase, C-terminal domain"/>
    <property type="match status" value="1"/>
</dbReference>
<evidence type="ECO:0000313" key="19">
    <source>
        <dbReference type="EMBL" id="AFM05224.1"/>
    </source>
</evidence>
<dbReference type="Pfam" id="PF02518">
    <property type="entry name" value="HATPase_c"/>
    <property type="match status" value="1"/>
</dbReference>
<comment type="catalytic activity">
    <reaction evidence="1">
        <text>ATP + protein L-histidine = ADP + protein N-phospho-L-histidine.</text>
        <dbReference type="EC" id="2.7.13.3"/>
    </reaction>
</comment>
<evidence type="ECO:0000256" key="4">
    <source>
        <dbReference type="ARBA" id="ARBA00022475"/>
    </source>
</evidence>
<dbReference type="eggNOG" id="COG2205">
    <property type="taxonomic scope" value="Bacteria"/>
</dbReference>
<dbReference type="AlphaFoldDB" id="I4AMN9"/>
<dbReference type="InterPro" id="IPR036097">
    <property type="entry name" value="HisK_dim/P_sf"/>
</dbReference>
<comment type="subcellular location">
    <subcellularLocation>
        <location evidence="2">Cell membrane</location>
        <topology evidence="2">Multi-pass membrane protein</topology>
    </subcellularLocation>
</comment>
<dbReference type="GO" id="GO:0005524">
    <property type="term" value="F:ATP binding"/>
    <property type="evidence" value="ECO:0007669"/>
    <property type="project" value="UniProtKB-KW"/>
</dbReference>
<dbReference type="InterPro" id="IPR005467">
    <property type="entry name" value="His_kinase_dom"/>
</dbReference>
<keyword evidence="12" id="KW-0902">Two-component regulatory system</keyword>
<dbReference type="Pfam" id="PF00672">
    <property type="entry name" value="HAMP"/>
    <property type="match status" value="1"/>
</dbReference>